<protein>
    <submittedName>
        <fullName evidence="2">DUF4249 domain-containing protein</fullName>
    </submittedName>
</protein>
<dbReference type="Pfam" id="PF14054">
    <property type="entry name" value="DUF4249"/>
    <property type="match status" value="1"/>
</dbReference>
<organism evidence="2 3">
    <name type="scientific">Runella aurantiaca</name>
    <dbReference type="NCBI Taxonomy" id="2282308"/>
    <lineage>
        <taxon>Bacteria</taxon>
        <taxon>Pseudomonadati</taxon>
        <taxon>Bacteroidota</taxon>
        <taxon>Cytophagia</taxon>
        <taxon>Cytophagales</taxon>
        <taxon>Spirosomataceae</taxon>
        <taxon>Runella</taxon>
    </lineage>
</organism>
<name>A0A369I2Q7_9BACT</name>
<reference evidence="2 3" key="1">
    <citation type="submission" date="2018-07" db="EMBL/GenBank/DDBJ databases">
        <title>Genome analysis of Runella aurantiaca.</title>
        <authorList>
            <person name="Yang X."/>
        </authorList>
    </citation>
    <scope>NUCLEOTIDE SEQUENCE [LARGE SCALE GENOMIC DNA]</scope>
    <source>
        <strain evidence="2 3">YX9</strain>
    </source>
</reference>
<keyword evidence="1" id="KW-0732">Signal</keyword>
<feature type="signal peptide" evidence="1">
    <location>
        <begin position="1"/>
        <end position="19"/>
    </location>
</feature>
<proteinExistence type="predicted"/>
<comment type="caution">
    <text evidence="2">The sequence shown here is derived from an EMBL/GenBank/DDBJ whole genome shotgun (WGS) entry which is preliminary data.</text>
</comment>
<feature type="chain" id="PRO_5016777388" evidence="1">
    <location>
        <begin position="20"/>
        <end position="261"/>
    </location>
</feature>
<gene>
    <name evidence="2" type="ORF">DVG78_27005</name>
</gene>
<dbReference type="AlphaFoldDB" id="A0A369I2Q7"/>
<dbReference type="InterPro" id="IPR025345">
    <property type="entry name" value="DUF4249"/>
</dbReference>
<dbReference type="EMBL" id="QPIW01000036">
    <property type="protein sequence ID" value="RDB02767.1"/>
    <property type="molecule type" value="Genomic_DNA"/>
</dbReference>
<evidence type="ECO:0000313" key="3">
    <source>
        <dbReference type="Proteomes" id="UP000253141"/>
    </source>
</evidence>
<evidence type="ECO:0000256" key="1">
    <source>
        <dbReference type="SAM" id="SignalP"/>
    </source>
</evidence>
<dbReference type="Proteomes" id="UP000253141">
    <property type="component" value="Unassembled WGS sequence"/>
</dbReference>
<sequence>MKNLSLLLFLILCMTSCIEVVQLDLRSVEPQVVIEGKITDSAVGNEVKITLTQDFQQKNEFPPITTAEVTVTDVTTGQSETLAQTFSGVYSIQTLKGVPGHHYKMAVNYNGNVYEATSTMPAKVPFDELTYREVSRFQTTIRMVAVYNDPKSQTNYYRWATIGNDGIRSRAYFVRSDAFNNGNRIEQVIDSGIDIHTGDTITIEMQCIDKATFEYFLTLAKQQGQGPNSGSSGVNPPTNISGGALGYFGAYTVAHKTTEIK</sequence>
<accession>A0A369I2Q7</accession>
<evidence type="ECO:0000313" key="2">
    <source>
        <dbReference type="EMBL" id="RDB02767.1"/>
    </source>
</evidence>
<keyword evidence="3" id="KW-1185">Reference proteome</keyword>